<dbReference type="Proteomes" id="UP000002875">
    <property type="component" value="Chromosome"/>
</dbReference>
<dbReference type="SUPFAM" id="SSF56601">
    <property type="entry name" value="beta-lactamase/transpeptidase-like"/>
    <property type="match status" value="1"/>
</dbReference>
<sequence>MKKLIFFLLLSQNLSAQSNEDKIKAIVPELDAKFEAFRTQNHLSSVSYAVLVDGKIVHQSNRGTVNYKTNKIADNQSVYRIASMSKSFASVAILQLRDAGKLKLDDPVWKYIPELRGQKYSADSPDITVRHLLTHAAGFPEDNPWGDRQLGITEAEMLKMFKKGISFSNEPGVAYEYSNMGFAMLGQIIKNVSGQSYQSYIINKIWKPLGMNNTYWDYTKVPDNQLVRGYRWLREQYIEQPFEGDGAYGIMGGILTSIEDFSKYMVFHQKAYQVNAPNSPILKKSSLKEMHFPANFGSMNNRGFTGSGEPCNNVSFYGYGLRIDQNCNQIRSIGHSGGLPGFGSDWKIVPQYGIGIVTFTNGTYGSAALMNNQIVPYIIEKAGISPIPFPVSPILKQRQNELVKLLPSWEGAEKTGIFAENFFMDYFPDLLKAEAEGIFDKVGKIVKINEIVPENALRGKFLIECEKGKVEVSFTMSPENPPLIQAYSIKLK</sequence>
<dbReference type="PANTHER" id="PTHR46825">
    <property type="entry name" value="D-ALANYL-D-ALANINE-CARBOXYPEPTIDASE/ENDOPEPTIDASE AMPH"/>
    <property type="match status" value="1"/>
</dbReference>
<evidence type="ECO:0000313" key="3">
    <source>
        <dbReference type="Proteomes" id="UP000002875"/>
    </source>
</evidence>
<accession>A0ABM5N373</accession>
<dbReference type="Pfam" id="PF00144">
    <property type="entry name" value="Beta-lactamase"/>
    <property type="match status" value="1"/>
</dbReference>
<reference evidence="2 3" key="1">
    <citation type="submission" date="2011-07" db="EMBL/GenBank/DDBJ databases">
        <title>The complete genome of chromosome of Emticicia oligotrophica DSM 17448.</title>
        <authorList>
            <consortium name="US DOE Joint Genome Institute (JGI-PGF)"/>
            <person name="Lucas S."/>
            <person name="Han J."/>
            <person name="Lapidus A."/>
            <person name="Bruce D."/>
            <person name="Goodwin L."/>
            <person name="Pitluck S."/>
            <person name="Peters L."/>
            <person name="Kyrpides N."/>
            <person name="Mavromatis K."/>
            <person name="Ivanova N."/>
            <person name="Ovchinnikova G."/>
            <person name="Teshima H."/>
            <person name="Detter J.C."/>
            <person name="Tapia R."/>
            <person name="Han C."/>
            <person name="Land M."/>
            <person name="Hauser L."/>
            <person name="Markowitz V."/>
            <person name="Cheng J.-F."/>
            <person name="Hugenholtz P."/>
            <person name="Woyke T."/>
            <person name="Wu D."/>
            <person name="Tindall B."/>
            <person name="Pomrenke H."/>
            <person name="Brambilla E."/>
            <person name="Klenk H.-P."/>
            <person name="Eisen J.A."/>
        </authorList>
    </citation>
    <scope>NUCLEOTIDE SEQUENCE [LARGE SCALE GENOMIC DNA]</scope>
    <source>
        <strain evidence="2 3">DSM 17448</strain>
    </source>
</reference>
<dbReference type="InterPro" id="IPR001466">
    <property type="entry name" value="Beta-lactam-related"/>
</dbReference>
<dbReference type="EMBL" id="CP002961">
    <property type="protein sequence ID" value="AFK03877.1"/>
    <property type="molecule type" value="Genomic_DNA"/>
</dbReference>
<gene>
    <name evidence="2" type="ordered locus">Emtol_2741</name>
</gene>
<evidence type="ECO:0000313" key="2">
    <source>
        <dbReference type="EMBL" id="AFK03877.1"/>
    </source>
</evidence>
<dbReference type="InterPro" id="IPR050491">
    <property type="entry name" value="AmpC-like"/>
</dbReference>
<evidence type="ECO:0000259" key="1">
    <source>
        <dbReference type="Pfam" id="PF00144"/>
    </source>
</evidence>
<name>A0ABM5N373_EMTOG</name>
<dbReference type="Gene3D" id="3.40.710.10">
    <property type="entry name" value="DD-peptidase/beta-lactamase superfamily"/>
    <property type="match status" value="1"/>
</dbReference>
<protein>
    <submittedName>
        <fullName evidence="2">Beta-lactamase</fullName>
    </submittedName>
</protein>
<proteinExistence type="predicted"/>
<dbReference type="PANTHER" id="PTHR46825:SF9">
    <property type="entry name" value="BETA-LACTAMASE-RELATED DOMAIN-CONTAINING PROTEIN"/>
    <property type="match status" value="1"/>
</dbReference>
<organism evidence="2 3">
    <name type="scientific">Emticicia oligotrophica (strain DSM 17448 / CIP 109782 / MTCC 6937 / GPTSA100-15)</name>
    <dbReference type="NCBI Taxonomy" id="929562"/>
    <lineage>
        <taxon>Bacteria</taxon>
        <taxon>Pseudomonadati</taxon>
        <taxon>Bacteroidota</taxon>
        <taxon>Cytophagia</taxon>
        <taxon>Cytophagales</taxon>
        <taxon>Leadbetterellaceae</taxon>
        <taxon>Emticicia</taxon>
    </lineage>
</organism>
<keyword evidence="3" id="KW-1185">Reference proteome</keyword>
<feature type="domain" description="Beta-lactamase-related" evidence="1">
    <location>
        <begin position="30"/>
        <end position="368"/>
    </location>
</feature>
<dbReference type="RefSeq" id="WP_015029573.1">
    <property type="nucleotide sequence ID" value="NC_018748.1"/>
</dbReference>
<dbReference type="InterPro" id="IPR012338">
    <property type="entry name" value="Beta-lactam/transpept-like"/>
</dbReference>